<dbReference type="RefSeq" id="WP_094077657.1">
    <property type="nucleotide sequence ID" value="NZ_NBYO01000002.1"/>
</dbReference>
<dbReference type="Gene3D" id="1.10.10.10">
    <property type="entry name" value="Winged helix-like DNA-binding domain superfamily/Winged helix DNA-binding domain"/>
    <property type="match status" value="1"/>
</dbReference>
<dbReference type="SMART" id="SM00862">
    <property type="entry name" value="Trans_reg_C"/>
    <property type="match status" value="1"/>
</dbReference>
<dbReference type="SMART" id="SM00448">
    <property type="entry name" value="REC"/>
    <property type="match status" value="1"/>
</dbReference>
<dbReference type="GO" id="GO:0000156">
    <property type="term" value="F:phosphorelay response regulator activity"/>
    <property type="evidence" value="ECO:0007669"/>
    <property type="project" value="TreeGrafter"/>
</dbReference>
<feature type="domain" description="OmpR/PhoB-type" evidence="5">
    <location>
        <begin position="128"/>
        <end position="229"/>
    </location>
</feature>
<evidence type="ECO:0000256" key="3">
    <source>
        <dbReference type="PROSITE-ProRule" id="PRU01091"/>
    </source>
</evidence>
<dbReference type="PROSITE" id="PS51755">
    <property type="entry name" value="OMPR_PHOB"/>
    <property type="match status" value="1"/>
</dbReference>
<dbReference type="Gene3D" id="6.10.250.690">
    <property type="match status" value="1"/>
</dbReference>
<dbReference type="Proteomes" id="UP000215405">
    <property type="component" value="Unassembled WGS sequence"/>
</dbReference>
<dbReference type="AlphaFoldDB" id="A0A231UYG8"/>
<keyword evidence="7" id="KW-1185">Reference proteome</keyword>
<dbReference type="InterPro" id="IPR039420">
    <property type="entry name" value="WalR-like"/>
</dbReference>
<dbReference type="InterPro" id="IPR001789">
    <property type="entry name" value="Sig_transdc_resp-reg_receiver"/>
</dbReference>
<sequence length="231" mass="25901">MNNALILIVEDESEIAEIVNAYLSRDGFRTTIAADGESALSQYRHLKPDLVILDIGLPKRDGFDLLTEFRRHGATPVIMATARAEDVDKLLALRIGADDYVVKPFNPQEIVERVKAVLRRTQGQAASASLLRCRGLELDRNAHTVCTTDKEGRPRISTTLSEYRLLEHMIRAPQRVFSRAELLDACLPESDALDRTVDSHISHLRRKLQRAGLEGYLEAVRGVGYRLEPTT</sequence>
<dbReference type="Pfam" id="PF00072">
    <property type="entry name" value="Response_reg"/>
    <property type="match status" value="1"/>
</dbReference>
<dbReference type="SUPFAM" id="SSF52172">
    <property type="entry name" value="CheY-like"/>
    <property type="match status" value="1"/>
</dbReference>
<dbReference type="GO" id="GO:0032993">
    <property type="term" value="C:protein-DNA complex"/>
    <property type="evidence" value="ECO:0007669"/>
    <property type="project" value="TreeGrafter"/>
</dbReference>
<proteinExistence type="predicted"/>
<evidence type="ECO:0000313" key="6">
    <source>
        <dbReference type="EMBL" id="OXT00841.1"/>
    </source>
</evidence>
<dbReference type="PANTHER" id="PTHR48111:SF59">
    <property type="entry name" value="TRANSCRIPTIONAL REGULATORY PROTEIN BAER"/>
    <property type="match status" value="1"/>
</dbReference>
<dbReference type="PROSITE" id="PS50110">
    <property type="entry name" value="RESPONSE_REGULATORY"/>
    <property type="match status" value="1"/>
</dbReference>
<keyword evidence="2" id="KW-0597">Phosphoprotein</keyword>
<feature type="DNA-binding region" description="OmpR/PhoB-type" evidence="3">
    <location>
        <begin position="128"/>
        <end position="229"/>
    </location>
</feature>
<dbReference type="InterPro" id="IPR011006">
    <property type="entry name" value="CheY-like_superfamily"/>
</dbReference>
<evidence type="ECO:0000256" key="2">
    <source>
        <dbReference type="PROSITE-ProRule" id="PRU00169"/>
    </source>
</evidence>
<dbReference type="SUPFAM" id="SSF46894">
    <property type="entry name" value="C-terminal effector domain of the bipartite response regulators"/>
    <property type="match status" value="1"/>
</dbReference>
<evidence type="ECO:0000256" key="1">
    <source>
        <dbReference type="ARBA" id="ARBA00023125"/>
    </source>
</evidence>
<evidence type="ECO:0000259" key="4">
    <source>
        <dbReference type="PROSITE" id="PS50110"/>
    </source>
</evidence>
<keyword evidence="1 3" id="KW-0238">DNA-binding</keyword>
<dbReference type="Gene3D" id="3.40.50.2300">
    <property type="match status" value="1"/>
</dbReference>
<comment type="caution">
    <text evidence="6">The sequence shown here is derived from an EMBL/GenBank/DDBJ whole genome shotgun (WGS) entry which is preliminary data.</text>
</comment>
<name>A0A231UYG8_9HYPH</name>
<organism evidence="6 7">
    <name type="scientific">Notoacmeibacter marinus</name>
    <dbReference type="NCBI Taxonomy" id="1876515"/>
    <lineage>
        <taxon>Bacteria</taxon>
        <taxon>Pseudomonadati</taxon>
        <taxon>Pseudomonadota</taxon>
        <taxon>Alphaproteobacteria</taxon>
        <taxon>Hyphomicrobiales</taxon>
        <taxon>Notoacmeibacteraceae</taxon>
        <taxon>Notoacmeibacter</taxon>
    </lineage>
</organism>
<dbReference type="GO" id="GO:0005829">
    <property type="term" value="C:cytosol"/>
    <property type="evidence" value="ECO:0007669"/>
    <property type="project" value="TreeGrafter"/>
</dbReference>
<protein>
    <submittedName>
        <fullName evidence="6">DNA-binding response regulator</fullName>
    </submittedName>
</protein>
<accession>A0A231UYG8</accession>
<reference evidence="7" key="1">
    <citation type="journal article" date="2017" name="Int. J. Syst. Evol. Microbiol.">
        <title>Notoacmeibacter marinus gen. nov., sp. nov., isolated from the gut of a limpet and proposal of Notoacmeibacteraceae fam. nov. in the order Rhizobiales of the class Alphaproteobacteria.</title>
        <authorList>
            <person name="Huang Z."/>
            <person name="Guo F."/>
            <person name="Lai Q."/>
        </authorList>
    </citation>
    <scope>NUCLEOTIDE SEQUENCE [LARGE SCALE GENOMIC DNA]</scope>
    <source>
        <strain evidence="7">XMTR2A4</strain>
    </source>
</reference>
<gene>
    <name evidence="6" type="ORF">B7H23_12265</name>
</gene>
<dbReference type="PANTHER" id="PTHR48111">
    <property type="entry name" value="REGULATOR OF RPOS"/>
    <property type="match status" value="1"/>
</dbReference>
<evidence type="ECO:0000259" key="5">
    <source>
        <dbReference type="PROSITE" id="PS51755"/>
    </source>
</evidence>
<evidence type="ECO:0000313" key="7">
    <source>
        <dbReference type="Proteomes" id="UP000215405"/>
    </source>
</evidence>
<dbReference type="InterPro" id="IPR001867">
    <property type="entry name" value="OmpR/PhoB-type_DNA-bd"/>
</dbReference>
<feature type="domain" description="Response regulatory" evidence="4">
    <location>
        <begin position="5"/>
        <end position="118"/>
    </location>
</feature>
<dbReference type="EMBL" id="NBYO01000002">
    <property type="protein sequence ID" value="OXT00841.1"/>
    <property type="molecule type" value="Genomic_DNA"/>
</dbReference>
<dbReference type="CDD" id="cd17574">
    <property type="entry name" value="REC_OmpR"/>
    <property type="match status" value="1"/>
</dbReference>
<dbReference type="CDD" id="cd00383">
    <property type="entry name" value="trans_reg_C"/>
    <property type="match status" value="1"/>
</dbReference>
<dbReference type="Pfam" id="PF00486">
    <property type="entry name" value="Trans_reg_C"/>
    <property type="match status" value="1"/>
</dbReference>
<dbReference type="GO" id="GO:0006355">
    <property type="term" value="P:regulation of DNA-templated transcription"/>
    <property type="evidence" value="ECO:0007669"/>
    <property type="project" value="InterPro"/>
</dbReference>
<feature type="modified residue" description="4-aspartylphosphate" evidence="2">
    <location>
        <position position="54"/>
    </location>
</feature>
<dbReference type="InterPro" id="IPR016032">
    <property type="entry name" value="Sig_transdc_resp-reg_C-effctor"/>
</dbReference>
<dbReference type="InterPro" id="IPR036388">
    <property type="entry name" value="WH-like_DNA-bd_sf"/>
</dbReference>
<dbReference type="GO" id="GO:0000976">
    <property type="term" value="F:transcription cis-regulatory region binding"/>
    <property type="evidence" value="ECO:0007669"/>
    <property type="project" value="TreeGrafter"/>
</dbReference>